<name>A0ACB9CIH3_ARCLA</name>
<evidence type="ECO:0000313" key="1">
    <source>
        <dbReference type="EMBL" id="KAI3734077.1"/>
    </source>
</evidence>
<sequence length="72" mass="8032">MINENIVHEILKVPIGGIDLTTTDETDEGKELATIWKQQYQKGSPRPTDVMKKIQSSPDSEWGVARSTSCND</sequence>
<dbReference type="EMBL" id="CM042050">
    <property type="protein sequence ID" value="KAI3734077.1"/>
    <property type="molecule type" value="Genomic_DNA"/>
</dbReference>
<evidence type="ECO:0000313" key="2">
    <source>
        <dbReference type="Proteomes" id="UP001055879"/>
    </source>
</evidence>
<accession>A0ACB9CIH3</accession>
<organism evidence="1 2">
    <name type="scientific">Arctium lappa</name>
    <name type="common">Greater burdock</name>
    <name type="synonym">Lappa major</name>
    <dbReference type="NCBI Taxonomy" id="4217"/>
    <lineage>
        <taxon>Eukaryota</taxon>
        <taxon>Viridiplantae</taxon>
        <taxon>Streptophyta</taxon>
        <taxon>Embryophyta</taxon>
        <taxon>Tracheophyta</taxon>
        <taxon>Spermatophyta</taxon>
        <taxon>Magnoliopsida</taxon>
        <taxon>eudicotyledons</taxon>
        <taxon>Gunneridae</taxon>
        <taxon>Pentapetalae</taxon>
        <taxon>asterids</taxon>
        <taxon>campanulids</taxon>
        <taxon>Asterales</taxon>
        <taxon>Asteraceae</taxon>
        <taxon>Carduoideae</taxon>
        <taxon>Cardueae</taxon>
        <taxon>Arctiinae</taxon>
        <taxon>Arctium</taxon>
    </lineage>
</organism>
<dbReference type="Proteomes" id="UP001055879">
    <property type="component" value="Linkage Group LG04"/>
</dbReference>
<gene>
    <name evidence="1" type="ORF">L6452_13538</name>
</gene>
<reference evidence="2" key="1">
    <citation type="journal article" date="2022" name="Mol. Ecol. Resour.">
        <title>The genomes of chicory, endive, great burdock and yacon provide insights into Asteraceae palaeo-polyploidization history and plant inulin production.</title>
        <authorList>
            <person name="Fan W."/>
            <person name="Wang S."/>
            <person name="Wang H."/>
            <person name="Wang A."/>
            <person name="Jiang F."/>
            <person name="Liu H."/>
            <person name="Zhao H."/>
            <person name="Xu D."/>
            <person name="Zhang Y."/>
        </authorList>
    </citation>
    <scope>NUCLEOTIDE SEQUENCE [LARGE SCALE GENOMIC DNA]</scope>
    <source>
        <strain evidence="2">cv. Niubang</strain>
    </source>
</reference>
<comment type="caution">
    <text evidence="1">The sequence shown here is derived from an EMBL/GenBank/DDBJ whole genome shotgun (WGS) entry which is preliminary data.</text>
</comment>
<reference evidence="1 2" key="2">
    <citation type="journal article" date="2022" name="Mol. Ecol. Resour.">
        <title>The genomes of chicory, endive, great burdock and yacon provide insights into Asteraceae paleo-polyploidization history and plant inulin production.</title>
        <authorList>
            <person name="Fan W."/>
            <person name="Wang S."/>
            <person name="Wang H."/>
            <person name="Wang A."/>
            <person name="Jiang F."/>
            <person name="Liu H."/>
            <person name="Zhao H."/>
            <person name="Xu D."/>
            <person name="Zhang Y."/>
        </authorList>
    </citation>
    <scope>NUCLEOTIDE SEQUENCE [LARGE SCALE GENOMIC DNA]</scope>
    <source>
        <strain evidence="2">cv. Niubang</strain>
    </source>
</reference>
<proteinExistence type="predicted"/>
<protein>
    <submittedName>
        <fullName evidence="1">Uncharacterized protein</fullName>
    </submittedName>
</protein>
<keyword evidence="2" id="KW-1185">Reference proteome</keyword>